<dbReference type="RefSeq" id="WP_096370718.1">
    <property type="nucleotide sequence ID" value="NZ_AP017624.1"/>
</dbReference>
<feature type="domain" description="Transcriptional regulator LmrA/YxaF-like C-terminal" evidence="5">
    <location>
        <begin position="77"/>
        <end position="180"/>
    </location>
</feature>
<accession>A0A1B4Y341</accession>
<gene>
    <name evidence="6" type="ORF">SHTP_2340</name>
</gene>
<dbReference type="GO" id="GO:0003677">
    <property type="term" value="F:DNA binding"/>
    <property type="evidence" value="ECO:0007669"/>
    <property type="project" value="UniProtKB-KW"/>
</dbReference>
<dbReference type="EMBL" id="AP017624">
    <property type="protein sequence ID" value="BAV41475.1"/>
    <property type="molecule type" value="Genomic_DNA"/>
</dbReference>
<evidence type="ECO:0000313" key="7">
    <source>
        <dbReference type="Proteomes" id="UP000218067"/>
    </source>
</evidence>
<dbReference type="Pfam" id="PF21993">
    <property type="entry name" value="TetR_C_13_2"/>
    <property type="match status" value="1"/>
</dbReference>
<dbReference type="PANTHER" id="PTHR47506">
    <property type="entry name" value="TRANSCRIPTIONAL REGULATORY PROTEIN"/>
    <property type="match status" value="1"/>
</dbReference>
<evidence type="ECO:0000256" key="2">
    <source>
        <dbReference type="ARBA" id="ARBA00023125"/>
    </source>
</evidence>
<dbReference type="SUPFAM" id="SSF46689">
    <property type="entry name" value="Homeodomain-like"/>
    <property type="match status" value="1"/>
</dbReference>
<dbReference type="PANTHER" id="PTHR47506:SF3">
    <property type="entry name" value="HTH-TYPE TRANSCRIPTIONAL REGULATOR LMRA"/>
    <property type="match status" value="1"/>
</dbReference>
<sequence length="199" mass="21006">MAEDSGRQRMVAGAAEMISRRGLNATSVRELAKHTQAPLGSTYHYFPGGKYDLATEAVRWADDLTVGVLARELAAGPQAGLSAFLAMWRKIVIDSNFHAGCPVLAVSVEDLPEEHHAPRSAATTAFQRWTSMLADSLRDAGAAEQDAQQVATLIVASVEGTVAMCRAQQSIAPLDLVTAQLGRAIDAVLPGATSPDAHS</sequence>
<evidence type="ECO:0000313" key="6">
    <source>
        <dbReference type="EMBL" id="BAV41475.1"/>
    </source>
</evidence>
<dbReference type="AlphaFoldDB" id="A0A1B4Y341"/>
<evidence type="ECO:0000256" key="1">
    <source>
        <dbReference type="ARBA" id="ARBA00023015"/>
    </source>
</evidence>
<evidence type="ECO:0000256" key="3">
    <source>
        <dbReference type="ARBA" id="ARBA00023163"/>
    </source>
</evidence>
<dbReference type="Pfam" id="PF00440">
    <property type="entry name" value="TetR_N"/>
    <property type="match status" value="1"/>
</dbReference>
<dbReference type="SUPFAM" id="SSF48498">
    <property type="entry name" value="Tetracyclin repressor-like, C-terminal domain"/>
    <property type="match status" value="1"/>
</dbReference>
<evidence type="ECO:0000259" key="5">
    <source>
        <dbReference type="Pfam" id="PF21993"/>
    </source>
</evidence>
<dbReference type="Gene3D" id="1.10.357.10">
    <property type="entry name" value="Tetracycline Repressor, domain 2"/>
    <property type="match status" value="1"/>
</dbReference>
<reference evidence="6 7" key="1">
    <citation type="submission" date="2016-08" db="EMBL/GenBank/DDBJ databases">
        <title>Complete genome sequence of Mycobacterium shinshuense, a subspecies of M. ulcerans.</title>
        <authorList>
            <person name="Yoshida M."/>
            <person name="Ogura Y."/>
            <person name="Hayashi T."/>
            <person name="Hoshino Y."/>
        </authorList>
    </citation>
    <scope>NUCLEOTIDE SEQUENCE [LARGE SCALE GENOMIC DNA]</scope>
    <source>
        <strain evidence="7">ATCC 33728</strain>
    </source>
</reference>
<dbReference type="GeneID" id="93436948"/>
<feature type="domain" description="HTH tetR-type" evidence="4">
    <location>
        <begin position="12"/>
        <end position="56"/>
    </location>
</feature>
<name>A0A1B4Y341_MYCUL</name>
<proteinExistence type="predicted"/>
<keyword evidence="2" id="KW-0238">DNA-binding</keyword>
<evidence type="ECO:0000259" key="4">
    <source>
        <dbReference type="Pfam" id="PF00440"/>
    </source>
</evidence>
<dbReference type="InterPro" id="IPR036271">
    <property type="entry name" value="Tet_transcr_reg_TetR-rel_C_sf"/>
</dbReference>
<protein>
    <submittedName>
        <fullName evidence="6">Transcriptional regulatory protein</fullName>
    </submittedName>
</protein>
<dbReference type="Proteomes" id="UP000218067">
    <property type="component" value="Chromosome"/>
</dbReference>
<organism evidence="6 7">
    <name type="scientific">Mycobacterium ulcerans subsp. shinshuense</name>
    <dbReference type="NCBI Taxonomy" id="1124626"/>
    <lineage>
        <taxon>Bacteria</taxon>
        <taxon>Bacillati</taxon>
        <taxon>Actinomycetota</taxon>
        <taxon>Actinomycetes</taxon>
        <taxon>Mycobacteriales</taxon>
        <taxon>Mycobacteriaceae</taxon>
        <taxon>Mycobacterium</taxon>
        <taxon>Mycobacterium ulcerans group</taxon>
    </lineage>
</organism>
<keyword evidence="3" id="KW-0804">Transcription</keyword>
<dbReference type="InterPro" id="IPR009057">
    <property type="entry name" value="Homeodomain-like_sf"/>
</dbReference>
<dbReference type="InterPro" id="IPR001647">
    <property type="entry name" value="HTH_TetR"/>
</dbReference>
<keyword evidence="1" id="KW-0805">Transcription regulation</keyword>
<dbReference type="InterPro" id="IPR054156">
    <property type="entry name" value="YxaF_TetR_C"/>
</dbReference>